<feature type="disulfide bond" evidence="8">
    <location>
        <begin position="74"/>
        <end position="89"/>
    </location>
</feature>
<evidence type="ECO:0000256" key="4">
    <source>
        <dbReference type="ARBA" id="ARBA00022729"/>
    </source>
</evidence>
<feature type="repeat" description="TNFR-Cys" evidence="8">
    <location>
        <begin position="73"/>
        <end position="114"/>
    </location>
</feature>
<keyword evidence="7" id="KW-0325">Glycoprotein</keyword>
<evidence type="ECO:0000313" key="11">
    <source>
        <dbReference type="Proteomes" id="UP000694871"/>
    </source>
</evidence>
<dbReference type="Pfam" id="PF00020">
    <property type="entry name" value="TNFR_c6"/>
    <property type="match status" value="3"/>
</dbReference>
<proteinExistence type="predicted"/>
<protein>
    <submittedName>
        <fullName evidence="12">Tumor necrosis factor receptor superfamily member 6B-like isoform X1</fullName>
    </submittedName>
</protein>
<dbReference type="GeneID" id="107125831"/>
<dbReference type="PANTHER" id="PTHR23097">
    <property type="entry name" value="TUMOR NECROSIS FACTOR RECEPTOR SUPERFAMILY MEMBER"/>
    <property type="match status" value="1"/>
</dbReference>
<organism evidence="11 12">
    <name type="scientific">Gekko japonicus</name>
    <name type="common">Schlegel's Japanese gecko</name>
    <dbReference type="NCBI Taxonomy" id="146911"/>
    <lineage>
        <taxon>Eukaryota</taxon>
        <taxon>Metazoa</taxon>
        <taxon>Chordata</taxon>
        <taxon>Craniata</taxon>
        <taxon>Vertebrata</taxon>
        <taxon>Euteleostomi</taxon>
        <taxon>Lepidosauria</taxon>
        <taxon>Squamata</taxon>
        <taxon>Bifurcata</taxon>
        <taxon>Gekkota</taxon>
        <taxon>Gekkonidae</taxon>
        <taxon>Gekkoninae</taxon>
        <taxon>Gekko</taxon>
    </lineage>
</organism>
<keyword evidence="5" id="KW-0677">Repeat</keyword>
<keyword evidence="2" id="KW-0964">Secreted</keyword>
<evidence type="ECO:0000256" key="2">
    <source>
        <dbReference type="ARBA" id="ARBA00022525"/>
    </source>
</evidence>
<evidence type="ECO:0000256" key="7">
    <source>
        <dbReference type="ARBA" id="ARBA00023180"/>
    </source>
</evidence>
<dbReference type="SMART" id="SM00208">
    <property type="entry name" value="TNFR"/>
    <property type="match status" value="3"/>
</dbReference>
<evidence type="ECO:0000256" key="6">
    <source>
        <dbReference type="ARBA" id="ARBA00023157"/>
    </source>
</evidence>
<keyword evidence="4 9" id="KW-0732">Signal</keyword>
<feature type="disulfide bond" evidence="8">
    <location>
        <begin position="135"/>
        <end position="153"/>
    </location>
</feature>
<feature type="signal peptide" evidence="9">
    <location>
        <begin position="1"/>
        <end position="33"/>
    </location>
</feature>
<feature type="repeat" description="TNFR-Cys" evidence="8">
    <location>
        <begin position="115"/>
        <end position="153"/>
    </location>
</feature>
<gene>
    <name evidence="12" type="primary">LOC107125831</name>
</gene>
<dbReference type="SUPFAM" id="SSF57586">
    <property type="entry name" value="TNF receptor-like"/>
    <property type="match status" value="2"/>
</dbReference>
<evidence type="ECO:0000256" key="9">
    <source>
        <dbReference type="SAM" id="SignalP"/>
    </source>
</evidence>
<feature type="domain" description="TNFR-Cys" evidence="10">
    <location>
        <begin position="115"/>
        <end position="153"/>
    </location>
</feature>
<dbReference type="Proteomes" id="UP000694871">
    <property type="component" value="Unplaced"/>
</dbReference>
<evidence type="ECO:0000313" key="12">
    <source>
        <dbReference type="RefSeq" id="XP_015284777.1"/>
    </source>
</evidence>
<dbReference type="PANTHER" id="PTHR23097:SF116">
    <property type="entry name" value="TUMOR NECROSIS FACTOR RECEPTOR SUPERFAMILY MEMBER 6B"/>
    <property type="match status" value="1"/>
</dbReference>
<sequence>MTDAFCKQKSCGKPPTWVVFSLLVFCNTLLSSSAPTYEWQDPITKERLVCQQCPPGTCVAQYCTKDKPTQCQPCPSLYYTQYWNYLDNCLYCNNICSGLEEEALPCNATHDRVCQCKPGYYFDPSSEFCLPHSACPLGSGVAQPGTPHEDTKCAACPPGTFSNSSTGLCQPHTNCSAHGLKLNVPGNPFHDSLCTACQLNQTDGTQEWLEEASGGQLQPVRLLTEESPECELAFIDFAVYQINSPKKLWALKHALEQEAAPKEGHNNQLMLQAEIYAYLTRIRNIPTQVSVAKELLLAFQRTQQNRVKSRLSSKFRKWMRAL</sequence>
<reference evidence="12" key="1">
    <citation type="submission" date="2025-08" db="UniProtKB">
        <authorList>
            <consortium name="RefSeq"/>
        </authorList>
    </citation>
    <scope>IDENTIFICATION</scope>
</reference>
<evidence type="ECO:0000256" key="3">
    <source>
        <dbReference type="ARBA" id="ARBA00022703"/>
    </source>
</evidence>
<dbReference type="InterPro" id="IPR001368">
    <property type="entry name" value="TNFR/NGFR_Cys_rich_reg"/>
</dbReference>
<dbReference type="Gene3D" id="2.10.50.10">
    <property type="entry name" value="Tumor Necrosis Factor Receptor, subunit A, domain 2"/>
    <property type="match status" value="2"/>
</dbReference>
<accession>A0ABM1LFP0</accession>
<feature type="domain" description="TNFR-Cys" evidence="10">
    <location>
        <begin position="73"/>
        <end position="114"/>
    </location>
</feature>
<feature type="chain" id="PRO_5046333418" evidence="9">
    <location>
        <begin position="34"/>
        <end position="322"/>
    </location>
</feature>
<dbReference type="InterPro" id="IPR052459">
    <property type="entry name" value="TNFRSF_decoy_receptor"/>
</dbReference>
<dbReference type="PROSITE" id="PS50050">
    <property type="entry name" value="TNFR_NGFR_2"/>
    <property type="match status" value="2"/>
</dbReference>
<evidence type="ECO:0000259" key="10">
    <source>
        <dbReference type="PROSITE" id="PS50050"/>
    </source>
</evidence>
<evidence type="ECO:0000256" key="5">
    <source>
        <dbReference type="ARBA" id="ARBA00022737"/>
    </source>
</evidence>
<name>A0ABM1LFP0_GEKJA</name>
<dbReference type="RefSeq" id="XP_015284777.1">
    <property type="nucleotide sequence ID" value="XM_015429291.1"/>
</dbReference>
<comment type="subcellular location">
    <subcellularLocation>
        <location evidence="1">Secreted</location>
    </subcellularLocation>
</comment>
<keyword evidence="6 8" id="KW-1015">Disulfide bond</keyword>
<keyword evidence="11" id="KW-1185">Reference proteome</keyword>
<evidence type="ECO:0000256" key="1">
    <source>
        <dbReference type="ARBA" id="ARBA00004613"/>
    </source>
</evidence>
<evidence type="ECO:0000256" key="8">
    <source>
        <dbReference type="PROSITE-ProRule" id="PRU00206"/>
    </source>
</evidence>
<keyword evidence="3" id="KW-0053">Apoptosis</keyword>
<feature type="disulfide bond" evidence="8">
    <location>
        <begin position="96"/>
        <end position="114"/>
    </location>
</feature>
<comment type="caution">
    <text evidence="8">Lacks conserved residue(s) required for the propagation of feature annotation.</text>
</comment>